<gene>
    <name evidence="5" type="ORF">WH87_12095</name>
</gene>
<evidence type="ECO:0000256" key="3">
    <source>
        <dbReference type="ARBA" id="ARBA00023163"/>
    </source>
</evidence>
<evidence type="ECO:0000256" key="1">
    <source>
        <dbReference type="ARBA" id="ARBA00023015"/>
    </source>
</evidence>
<dbReference type="InterPro" id="IPR018062">
    <property type="entry name" value="HTH_AraC-typ_CS"/>
</dbReference>
<dbReference type="PROSITE" id="PS01124">
    <property type="entry name" value="HTH_ARAC_FAMILY_2"/>
    <property type="match status" value="1"/>
</dbReference>
<evidence type="ECO:0000313" key="6">
    <source>
        <dbReference type="Proteomes" id="UP000033411"/>
    </source>
</evidence>
<dbReference type="Proteomes" id="UP000033411">
    <property type="component" value="Unassembled WGS sequence"/>
</dbReference>
<dbReference type="OrthoDB" id="6252225at2"/>
<dbReference type="InterPro" id="IPR050204">
    <property type="entry name" value="AraC_XylS_family_regulators"/>
</dbReference>
<dbReference type="PANTHER" id="PTHR46796">
    <property type="entry name" value="HTH-TYPE TRANSCRIPTIONAL ACTIVATOR RHAS-RELATED"/>
    <property type="match status" value="1"/>
</dbReference>
<organism evidence="5 6">
    <name type="scientific">Devosia epidermidihirudinis</name>
    <dbReference type="NCBI Taxonomy" id="1293439"/>
    <lineage>
        <taxon>Bacteria</taxon>
        <taxon>Pseudomonadati</taxon>
        <taxon>Pseudomonadota</taxon>
        <taxon>Alphaproteobacteria</taxon>
        <taxon>Hyphomicrobiales</taxon>
        <taxon>Devosiaceae</taxon>
        <taxon>Devosia</taxon>
    </lineage>
</organism>
<evidence type="ECO:0000259" key="4">
    <source>
        <dbReference type="PROSITE" id="PS01124"/>
    </source>
</evidence>
<dbReference type="SUPFAM" id="SSF46689">
    <property type="entry name" value="Homeodomain-like"/>
    <property type="match status" value="1"/>
</dbReference>
<dbReference type="STRING" id="1293439.WH87_12095"/>
<reference evidence="5 6" key="1">
    <citation type="submission" date="2015-03" db="EMBL/GenBank/DDBJ databases">
        <authorList>
            <person name="Lepp D."/>
            <person name="Hassan Y.I."/>
            <person name="Li X.-Z."/>
            <person name="Zhou T."/>
        </authorList>
    </citation>
    <scope>NUCLEOTIDE SEQUENCE [LARGE SCALE GENOMIC DNA]</scope>
    <source>
        <strain evidence="5 6">E84</strain>
    </source>
</reference>
<dbReference type="GO" id="GO:0043565">
    <property type="term" value="F:sequence-specific DNA binding"/>
    <property type="evidence" value="ECO:0007669"/>
    <property type="project" value="InterPro"/>
</dbReference>
<accession>A0A0F5Q8M3</accession>
<dbReference type="PROSITE" id="PS00041">
    <property type="entry name" value="HTH_ARAC_FAMILY_1"/>
    <property type="match status" value="1"/>
</dbReference>
<dbReference type="PATRIC" id="fig|1293439.3.peg.2020"/>
<sequence length="275" mass="30520">MAPRNEVCWCRRMTPLPGPESIILKEHRLGRFDRRMPIGPAQWAFHDLLWIHEGSVSLHFEGLEQSLVLTAPTGVLILPGTAFSGGAIKSYATASICHFIADHPAGPGFLVPNPGEELHIQNLLRLSLELARKPDEANAMRRKRLLLAILDCFGPPSAVSQPVASSQNERLAMAWQQADTSLRKMRTLSDVAALIGVHESALRSMHRNVHQTSAGTYLRELRLKRAEELLATTGYTVREVARLVGYGHAETLNSAFLKSRGRTPGQFRHWSNPFA</sequence>
<dbReference type="SMART" id="SM00342">
    <property type="entry name" value="HTH_ARAC"/>
    <property type="match status" value="1"/>
</dbReference>
<dbReference type="EMBL" id="LANJ01000019">
    <property type="protein sequence ID" value="KKC37290.1"/>
    <property type="molecule type" value="Genomic_DNA"/>
</dbReference>
<dbReference type="InterPro" id="IPR009057">
    <property type="entry name" value="Homeodomain-like_sf"/>
</dbReference>
<keyword evidence="2" id="KW-0238">DNA-binding</keyword>
<keyword evidence="3" id="KW-0804">Transcription</keyword>
<dbReference type="AlphaFoldDB" id="A0A0F5Q8M3"/>
<evidence type="ECO:0000313" key="5">
    <source>
        <dbReference type="EMBL" id="KKC37290.1"/>
    </source>
</evidence>
<dbReference type="Pfam" id="PF12833">
    <property type="entry name" value="HTH_18"/>
    <property type="match status" value="1"/>
</dbReference>
<name>A0A0F5Q8M3_9HYPH</name>
<dbReference type="GO" id="GO:0003700">
    <property type="term" value="F:DNA-binding transcription factor activity"/>
    <property type="evidence" value="ECO:0007669"/>
    <property type="project" value="InterPro"/>
</dbReference>
<keyword evidence="1" id="KW-0805">Transcription regulation</keyword>
<keyword evidence="6" id="KW-1185">Reference proteome</keyword>
<feature type="domain" description="HTH araC/xylS-type" evidence="4">
    <location>
        <begin position="170"/>
        <end position="270"/>
    </location>
</feature>
<proteinExistence type="predicted"/>
<comment type="caution">
    <text evidence="5">The sequence shown here is derived from an EMBL/GenBank/DDBJ whole genome shotgun (WGS) entry which is preliminary data.</text>
</comment>
<dbReference type="InterPro" id="IPR018060">
    <property type="entry name" value="HTH_AraC"/>
</dbReference>
<dbReference type="Gene3D" id="1.10.10.60">
    <property type="entry name" value="Homeodomain-like"/>
    <property type="match status" value="1"/>
</dbReference>
<evidence type="ECO:0000256" key="2">
    <source>
        <dbReference type="ARBA" id="ARBA00023125"/>
    </source>
</evidence>
<dbReference type="PANTHER" id="PTHR46796:SF2">
    <property type="entry name" value="TRANSCRIPTIONAL REGULATORY PROTEIN"/>
    <property type="match status" value="1"/>
</dbReference>
<protein>
    <recommendedName>
        <fullName evidence="4">HTH araC/xylS-type domain-containing protein</fullName>
    </recommendedName>
</protein>